<feature type="domain" description="Mannitol dehydrogenase C-terminal" evidence="8">
    <location>
        <begin position="202"/>
        <end position="316"/>
    </location>
</feature>
<evidence type="ECO:0000256" key="2">
    <source>
        <dbReference type="ARBA" id="ARBA00012939"/>
    </source>
</evidence>
<dbReference type="InterPro" id="IPR036291">
    <property type="entry name" value="NAD(P)-bd_dom_sf"/>
</dbReference>
<comment type="caution">
    <text evidence="9">The sequence shown here is derived from an EMBL/GenBank/DDBJ whole genome shotgun (WGS) entry which is preliminary data.</text>
</comment>
<name>A0ABU0LZX0_9BACT</name>
<evidence type="ECO:0000256" key="4">
    <source>
        <dbReference type="ARBA" id="ARBA00023002"/>
    </source>
</evidence>
<keyword evidence="5" id="KW-0520">NAD</keyword>
<dbReference type="SUPFAM" id="SSF51735">
    <property type="entry name" value="NAD(P)-binding Rossmann-fold domains"/>
    <property type="match status" value="1"/>
</dbReference>
<protein>
    <recommendedName>
        <fullName evidence="3">Mannitol-1-phosphate 5-dehydrogenase</fullName>
        <ecNumber evidence="2">1.1.1.17</ecNumber>
    </recommendedName>
</protein>
<organism evidence="9 10">
    <name type="scientific">Mycoplasmoides fastidiosum</name>
    <dbReference type="NCBI Taxonomy" id="92758"/>
    <lineage>
        <taxon>Bacteria</taxon>
        <taxon>Bacillati</taxon>
        <taxon>Mycoplasmatota</taxon>
        <taxon>Mycoplasmoidales</taxon>
        <taxon>Mycoplasmoidaceae</taxon>
        <taxon>Mycoplasmoides</taxon>
    </lineage>
</organism>
<proteinExistence type="inferred from homology"/>
<gene>
    <name evidence="9" type="ORF">J2Z62_000691</name>
</gene>
<dbReference type="PANTHER" id="PTHR30524:SF0">
    <property type="entry name" value="ALTRONATE OXIDOREDUCTASE-RELATED"/>
    <property type="match status" value="1"/>
</dbReference>
<evidence type="ECO:0000313" key="9">
    <source>
        <dbReference type="EMBL" id="MDQ0514253.1"/>
    </source>
</evidence>
<comment type="similarity">
    <text evidence="1">Belongs to the mannitol dehydrogenase family.</text>
</comment>
<sequence>MSIKKQIYVFGAGNIGRGLLAELLLENGYSLNYFDADPQLIQVLKNHSYKVSYLNSDQILEYRMDQIWNVHNSDFIAKQFKNADYLLTAIGAHNFTKIVPIIKNAIEQRITNQPLVLIAFENHFAASEALTNLVKADLNPKYHKLVQFINVVVDRIIPNQVSDLLMVENFVNIFYEKNNYKFPFSNLDQNNKKIQAVDNFAEYFQLKFLGVNGLHTLLAFLSQEQGYQYVNELVKINNYQEIIHAIITEMSMAIAAITKLKLNFVHNYLITNFQRFINPELLDENNRILRNLKQKIMPNERLYPIWEYFFQKGINHNYFMNLFNRIKIFLN</sequence>
<evidence type="ECO:0000256" key="1">
    <source>
        <dbReference type="ARBA" id="ARBA00006541"/>
    </source>
</evidence>
<dbReference type="InterPro" id="IPR023027">
    <property type="entry name" value="Mannitol_DH_CS"/>
</dbReference>
<dbReference type="EC" id="1.1.1.17" evidence="2"/>
<dbReference type="Proteomes" id="UP001240643">
    <property type="component" value="Unassembled WGS sequence"/>
</dbReference>
<dbReference type="Pfam" id="PF08125">
    <property type="entry name" value="Mannitol_dh_C"/>
    <property type="match status" value="1"/>
</dbReference>
<dbReference type="SUPFAM" id="SSF48179">
    <property type="entry name" value="6-phosphogluconate dehydrogenase C-terminal domain-like"/>
    <property type="match status" value="1"/>
</dbReference>
<dbReference type="InterPro" id="IPR013328">
    <property type="entry name" value="6PGD_dom2"/>
</dbReference>
<dbReference type="Gene3D" id="3.40.50.720">
    <property type="entry name" value="NAD(P)-binding Rossmann-like Domain"/>
    <property type="match status" value="1"/>
</dbReference>
<evidence type="ECO:0000256" key="6">
    <source>
        <dbReference type="ARBA" id="ARBA00048615"/>
    </source>
</evidence>
<evidence type="ECO:0000256" key="5">
    <source>
        <dbReference type="ARBA" id="ARBA00023027"/>
    </source>
</evidence>
<evidence type="ECO:0000256" key="3">
    <source>
        <dbReference type="ARBA" id="ARBA00016219"/>
    </source>
</evidence>
<accession>A0ABU0LZX0</accession>
<dbReference type="EMBL" id="JAUSWO010000001">
    <property type="protein sequence ID" value="MDQ0514253.1"/>
    <property type="molecule type" value="Genomic_DNA"/>
</dbReference>
<dbReference type="Gene3D" id="1.10.1040.10">
    <property type="entry name" value="N-(1-d-carboxylethyl)-l-norvaline Dehydrogenase, domain 2"/>
    <property type="match status" value="1"/>
</dbReference>
<reference evidence="9" key="1">
    <citation type="submission" date="2023-07" db="EMBL/GenBank/DDBJ databases">
        <title>Genomic Encyclopedia of Type Strains, Phase IV (KMG-IV): sequencing the most valuable type-strain genomes for metagenomic binning, comparative biology and taxonomic classification.</title>
        <authorList>
            <person name="Goeker M."/>
        </authorList>
    </citation>
    <scope>NUCLEOTIDE SEQUENCE [LARGE SCALE GENOMIC DNA]</scope>
    <source>
        <strain evidence="9">DSM 21204</strain>
    </source>
</reference>
<dbReference type="RefSeq" id="WP_256547058.1">
    <property type="nucleotide sequence ID" value="NZ_CP101809.1"/>
</dbReference>
<keyword evidence="4 9" id="KW-0560">Oxidoreductase</keyword>
<evidence type="ECO:0000259" key="8">
    <source>
        <dbReference type="Pfam" id="PF08125"/>
    </source>
</evidence>
<dbReference type="PANTHER" id="PTHR30524">
    <property type="entry name" value="MANNITOL-1-PHOSPHATE 5-DEHYDROGENASE"/>
    <property type="match status" value="1"/>
</dbReference>
<dbReference type="InterPro" id="IPR008927">
    <property type="entry name" value="6-PGluconate_DH-like_C_sf"/>
</dbReference>
<dbReference type="GO" id="GO:0008926">
    <property type="term" value="F:mannitol-1-phosphate 5-dehydrogenase activity"/>
    <property type="evidence" value="ECO:0007669"/>
    <property type="project" value="UniProtKB-EC"/>
</dbReference>
<dbReference type="Pfam" id="PF01232">
    <property type="entry name" value="Mannitol_dh"/>
    <property type="match status" value="1"/>
</dbReference>
<dbReference type="InterPro" id="IPR013118">
    <property type="entry name" value="Mannitol_DH_C"/>
</dbReference>
<dbReference type="InterPro" id="IPR013131">
    <property type="entry name" value="Mannitol_DH_N"/>
</dbReference>
<dbReference type="PROSITE" id="PS00974">
    <property type="entry name" value="MANNITOL_DHGENASE"/>
    <property type="match status" value="1"/>
</dbReference>
<keyword evidence="10" id="KW-1185">Reference proteome</keyword>
<comment type="catalytic activity">
    <reaction evidence="6">
        <text>D-mannitol 1-phosphate + NAD(+) = beta-D-fructose 6-phosphate + NADH + H(+)</text>
        <dbReference type="Rhea" id="RHEA:19661"/>
        <dbReference type="ChEBI" id="CHEBI:15378"/>
        <dbReference type="ChEBI" id="CHEBI:57540"/>
        <dbReference type="ChEBI" id="CHEBI:57634"/>
        <dbReference type="ChEBI" id="CHEBI:57945"/>
        <dbReference type="ChEBI" id="CHEBI:61381"/>
        <dbReference type="EC" id="1.1.1.17"/>
    </reaction>
</comment>
<feature type="domain" description="Mannitol dehydrogenase N-terminal" evidence="7">
    <location>
        <begin position="7"/>
        <end position="181"/>
    </location>
</feature>
<evidence type="ECO:0000313" key="10">
    <source>
        <dbReference type="Proteomes" id="UP001240643"/>
    </source>
</evidence>
<evidence type="ECO:0000259" key="7">
    <source>
        <dbReference type="Pfam" id="PF01232"/>
    </source>
</evidence>